<dbReference type="PANTHER" id="PTHR21198:SF2">
    <property type="entry name" value="GLUTAMATE RACEMASE"/>
    <property type="match status" value="1"/>
</dbReference>
<dbReference type="PROSITE" id="PS00923">
    <property type="entry name" value="ASP_GLU_RACEMASE_1"/>
    <property type="match status" value="1"/>
</dbReference>
<evidence type="ECO:0000313" key="9">
    <source>
        <dbReference type="Proteomes" id="UP001336250"/>
    </source>
</evidence>
<dbReference type="GO" id="GO:0009252">
    <property type="term" value="P:peptidoglycan biosynthetic process"/>
    <property type="evidence" value="ECO:0007669"/>
    <property type="project" value="UniProtKB-UniRule"/>
</dbReference>
<organism evidence="8 9">
    <name type="scientific">Aquincola agrisoli</name>
    <dbReference type="NCBI Taxonomy" id="3119538"/>
    <lineage>
        <taxon>Bacteria</taxon>
        <taxon>Pseudomonadati</taxon>
        <taxon>Pseudomonadota</taxon>
        <taxon>Betaproteobacteria</taxon>
        <taxon>Burkholderiales</taxon>
        <taxon>Sphaerotilaceae</taxon>
        <taxon>Aquincola</taxon>
    </lineage>
</organism>
<dbReference type="SUPFAM" id="SSF53681">
    <property type="entry name" value="Aspartate/glutamate racemase"/>
    <property type="match status" value="2"/>
</dbReference>
<dbReference type="Pfam" id="PF01177">
    <property type="entry name" value="Asp_Glu_race"/>
    <property type="match status" value="1"/>
</dbReference>
<evidence type="ECO:0000256" key="5">
    <source>
        <dbReference type="ARBA" id="ARBA00023235"/>
    </source>
</evidence>
<evidence type="ECO:0000256" key="3">
    <source>
        <dbReference type="ARBA" id="ARBA00022960"/>
    </source>
</evidence>
<dbReference type="EMBL" id="JAZIBG010000020">
    <property type="protein sequence ID" value="MEF7614159.1"/>
    <property type="molecule type" value="Genomic_DNA"/>
</dbReference>
<feature type="binding site" evidence="7">
    <location>
        <begin position="46"/>
        <end position="47"/>
    </location>
    <ligand>
        <name>substrate</name>
    </ligand>
</feature>
<protein>
    <recommendedName>
        <fullName evidence="2 7">Glutamate racemase</fullName>
        <ecNumber evidence="2 7">5.1.1.3</ecNumber>
    </recommendedName>
</protein>
<dbReference type="Gene3D" id="3.40.50.1860">
    <property type="match status" value="2"/>
</dbReference>
<dbReference type="GO" id="GO:0071555">
    <property type="term" value="P:cell wall organization"/>
    <property type="evidence" value="ECO:0007669"/>
    <property type="project" value="UniProtKB-KW"/>
</dbReference>
<dbReference type="EC" id="5.1.1.3" evidence="2 7"/>
<dbReference type="InterPro" id="IPR004391">
    <property type="entry name" value="Glu_race"/>
</dbReference>
<keyword evidence="3 7" id="KW-0133">Cell shape</keyword>
<feature type="active site" description="Proton donor/acceptor" evidence="7">
    <location>
        <position position="77"/>
    </location>
</feature>
<evidence type="ECO:0000256" key="6">
    <source>
        <dbReference type="ARBA" id="ARBA00023316"/>
    </source>
</evidence>
<comment type="caution">
    <text evidence="8">The sequence shown here is derived from an EMBL/GenBank/DDBJ whole genome shotgun (WGS) entry which is preliminary data.</text>
</comment>
<dbReference type="InterPro" id="IPR033134">
    <property type="entry name" value="Asp/Glu_racemase_AS_2"/>
</dbReference>
<dbReference type="HAMAP" id="MF_00258">
    <property type="entry name" value="Glu_racemase"/>
    <property type="match status" value="1"/>
</dbReference>
<dbReference type="Proteomes" id="UP001336250">
    <property type="component" value="Unassembled WGS sequence"/>
</dbReference>
<evidence type="ECO:0000256" key="7">
    <source>
        <dbReference type="HAMAP-Rule" id="MF_00258"/>
    </source>
</evidence>
<dbReference type="AlphaFoldDB" id="A0AAW9QEN0"/>
<keyword evidence="6 7" id="KW-0961">Cell wall biogenesis/degradation</keyword>
<feature type="active site" description="Proton donor/acceptor" evidence="7">
    <location>
        <position position="192"/>
    </location>
</feature>
<evidence type="ECO:0000313" key="8">
    <source>
        <dbReference type="EMBL" id="MEF7614159.1"/>
    </source>
</evidence>
<accession>A0AAW9QEN0</accession>
<dbReference type="GO" id="GO:0008360">
    <property type="term" value="P:regulation of cell shape"/>
    <property type="evidence" value="ECO:0007669"/>
    <property type="project" value="UniProtKB-KW"/>
</dbReference>
<dbReference type="InterPro" id="IPR015942">
    <property type="entry name" value="Asp/Glu/hydantoin_racemase"/>
</dbReference>
<dbReference type="InterPro" id="IPR001920">
    <property type="entry name" value="Asp/Glu_race"/>
</dbReference>
<gene>
    <name evidence="7 8" type="primary">murI</name>
    <name evidence="8" type="ORF">V4F39_09595</name>
</gene>
<sequence>MVPTPRPVRIGVFDSGVGGLSVLHALREAAPAAALLYVADTAHAPYGERSAGFIGERTHRIAAFLRARGAQMLVIACNTATAAAVQALRAGMPDWPVVGIEPGVKPALALTRNGQVGVMATRATLQSDRFRALLQRLAQGAHGPVAFHLQACSGLAQAIEQHPLDSPAVKACVAEHCAPLREAGCDAVVLGCTHYPLVAHHIRAEMGPQVALVDTAQAVARRTLALAQALPPGAPGTAAGSVELWSTGDPSRLEELAQRWMGLRIAAQVAPV</sequence>
<dbReference type="NCBIfam" id="TIGR00067">
    <property type="entry name" value="glut_race"/>
    <property type="match status" value="1"/>
</dbReference>
<dbReference type="GO" id="GO:0008881">
    <property type="term" value="F:glutamate racemase activity"/>
    <property type="evidence" value="ECO:0007669"/>
    <property type="project" value="UniProtKB-UniRule"/>
</dbReference>
<keyword evidence="5 7" id="KW-0413">Isomerase</keyword>
<evidence type="ECO:0000256" key="1">
    <source>
        <dbReference type="ARBA" id="ARBA00001602"/>
    </source>
</evidence>
<evidence type="ECO:0000256" key="2">
    <source>
        <dbReference type="ARBA" id="ARBA00013090"/>
    </source>
</evidence>
<name>A0AAW9QEN0_9BURK</name>
<dbReference type="PANTHER" id="PTHR21198">
    <property type="entry name" value="GLUTAMATE RACEMASE"/>
    <property type="match status" value="1"/>
</dbReference>
<feature type="binding site" evidence="7">
    <location>
        <begin position="14"/>
        <end position="15"/>
    </location>
    <ligand>
        <name>substrate</name>
    </ligand>
</feature>
<comment type="similarity">
    <text evidence="7">Belongs to the aspartate/glutamate racemases family.</text>
</comment>
<dbReference type="InterPro" id="IPR018187">
    <property type="entry name" value="Asp/Glu_racemase_AS_1"/>
</dbReference>
<dbReference type="FunFam" id="3.40.50.1860:FF:000001">
    <property type="entry name" value="Glutamate racemase"/>
    <property type="match status" value="1"/>
</dbReference>
<reference evidence="8 9" key="1">
    <citation type="submission" date="2024-02" db="EMBL/GenBank/DDBJ databases">
        <title>Genome sequence of Aquincola sp. MAHUQ-54.</title>
        <authorList>
            <person name="Huq M.A."/>
        </authorList>
    </citation>
    <scope>NUCLEOTIDE SEQUENCE [LARGE SCALE GENOMIC DNA]</scope>
    <source>
        <strain evidence="8 9">MAHUQ-54</strain>
    </source>
</reference>
<feature type="binding site" evidence="7">
    <location>
        <begin position="78"/>
        <end position="79"/>
    </location>
    <ligand>
        <name>substrate</name>
    </ligand>
</feature>
<proteinExistence type="inferred from homology"/>
<comment type="catalytic activity">
    <reaction evidence="1 7">
        <text>L-glutamate = D-glutamate</text>
        <dbReference type="Rhea" id="RHEA:12813"/>
        <dbReference type="ChEBI" id="CHEBI:29985"/>
        <dbReference type="ChEBI" id="CHEBI:29986"/>
        <dbReference type="EC" id="5.1.1.3"/>
    </reaction>
</comment>
<dbReference type="PROSITE" id="PS00924">
    <property type="entry name" value="ASP_GLU_RACEMASE_2"/>
    <property type="match status" value="1"/>
</dbReference>
<comment type="function">
    <text evidence="7">Provides the (R)-glutamate required for cell wall biosynthesis.</text>
</comment>
<dbReference type="RefSeq" id="WP_332289102.1">
    <property type="nucleotide sequence ID" value="NZ_JAZIBG010000020.1"/>
</dbReference>
<feature type="binding site" evidence="7">
    <location>
        <begin position="193"/>
        <end position="194"/>
    </location>
    <ligand>
        <name>substrate</name>
    </ligand>
</feature>
<keyword evidence="9" id="KW-1185">Reference proteome</keyword>
<comment type="pathway">
    <text evidence="7">Cell wall biogenesis; peptidoglycan biosynthesis.</text>
</comment>
<keyword evidence="4 7" id="KW-0573">Peptidoglycan synthesis</keyword>
<evidence type="ECO:0000256" key="4">
    <source>
        <dbReference type="ARBA" id="ARBA00022984"/>
    </source>
</evidence>